<keyword evidence="3" id="KW-1185">Reference proteome</keyword>
<dbReference type="Pfam" id="PF11196">
    <property type="entry name" value="DUF2834"/>
    <property type="match status" value="1"/>
</dbReference>
<accession>A0A1Y2FXW8</accession>
<dbReference type="InterPro" id="IPR021362">
    <property type="entry name" value="DUF2834"/>
</dbReference>
<dbReference type="OrthoDB" id="2126185at2759"/>
<feature type="transmembrane region" description="Helical" evidence="1">
    <location>
        <begin position="207"/>
        <end position="226"/>
    </location>
</feature>
<proteinExistence type="predicted"/>
<gene>
    <name evidence="2" type="ORF">BCR35DRAFT_301906</name>
</gene>
<dbReference type="EMBL" id="MCGR01000012">
    <property type="protein sequence ID" value="ORY88016.1"/>
    <property type="molecule type" value="Genomic_DNA"/>
</dbReference>
<feature type="transmembrane region" description="Helical" evidence="1">
    <location>
        <begin position="180"/>
        <end position="200"/>
    </location>
</feature>
<comment type="caution">
    <text evidence="2">The sequence shown here is derived from an EMBL/GenBank/DDBJ whole genome shotgun (WGS) entry which is preliminary data.</text>
</comment>
<feature type="transmembrane region" description="Helical" evidence="1">
    <location>
        <begin position="292"/>
        <end position="309"/>
    </location>
</feature>
<feature type="transmembrane region" description="Helical" evidence="1">
    <location>
        <begin position="12"/>
        <end position="30"/>
    </location>
</feature>
<dbReference type="InParanoid" id="A0A1Y2FXW8"/>
<evidence type="ECO:0000313" key="3">
    <source>
        <dbReference type="Proteomes" id="UP000193467"/>
    </source>
</evidence>
<protein>
    <submittedName>
        <fullName evidence="2">Uncharacterized protein</fullName>
    </submittedName>
</protein>
<evidence type="ECO:0000313" key="2">
    <source>
        <dbReference type="EMBL" id="ORY88016.1"/>
    </source>
</evidence>
<dbReference type="AlphaFoldDB" id="A0A1Y2FXW8"/>
<feature type="transmembrane region" description="Helical" evidence="1">
    <location>
        <begin position="37"/>
        <end position="55"/>
    </location>
</feature>
<feature type="transmembrane region" description="Helical" evidence="1">
    <location>
        <begin position="321"/>
        <end position="344"/>
    </location>
</feature>
<feature type="transmembrane region" description="Helical" evidence="1">
    <location>
        <begin position="133"/>
        <end position="157"/>
    </location>
</feature>
<evidence type="ECO:0000256" key="1">
    <source>
        <dbReference type="SAM" id="Phobius"/>
    </source>
</evidence>
<dbReference type="Proteomes" id="UP000193467">
    <property type="component" value="Unassembled WGS sequence"/>
</dbReference>
<keyword evidence="1" id="KW-0472">Membrane</keyword>
<keyword evidence="1" id="KW-0812">Transmembrane</keyword>
<feature type="transmembrane region" description="Helical" evidence="1">
    <location>
        <begin position="100"/>
        <end position="121"/>
    </location>
</feature>
<keyword evidence="1" id="KW-1133">Transmembrane helix</keyword>
<organism evidence="2 3">
    <name type="scientific">Leucosporidium creatinivorum</name>
    <dbReference type="NCBI Taxonomy" id="106004"/>
    <lineage>
        <taxon>Eukaryota</taxon>
        <taxon>Fungi</taxon>
        <taxon>Dikarya</taxon>
        <taxon>Basidiomycota</taxon>
        <taxon>Pucciniomycotina</taxon>
        <taxon>Microbotryomycetes</taxon>
        <taxon>Leucosporidiales</taxon>
        <taxon>Leucosporidium</taxon>
    </lineage>
</organism>
<sequence>MDSLGWEHAPLVLYFVLIAGLLLLLAPSFARRISPASALFLALAGLSLLYTWWYMLQYFQWSKAAAATRAGLPSITSQQWLRDSYLFEEAWLIVSKTTEAWWWSEQLCAWTAGPLTIFFAVEGKRRGIKHLWAFMLLGQVVAISVAQNLFFAALALVPRSKVDTSTPSEKDDTPPTSKPGVSWILLLSVLASLFTVGLSPRTTDGPYFLPNLLIMHALLILPLVPLPTYHSSLSLGRLYSYTAIIALRLRLPTYTTLLEGHEISLVGLRAWLPELFKQAYTTLFQHPAQSSIGYDVLFASLSFVVWMVYENHKMGRDKVAWVWVAGLVSMTPLVGVAVSSGLYLGARELELEKVEGRRLVAEKKEL</sequence>
<name>A0A1Y2FXW8_9BASI</name>
<reference evidence="2 3" key="1">
    <citation type="submission" date="2016-07" db="EMBL/GenBank/DDBJ databases">
        <title>Pervasive Adenine N6-methylation of Active Genes in Fungi.</title>
        <authorList>
            <consortium name="DOE Joint Genome Institute"/>
            <person name="Mondo S.J."/>
            <person name="Dannebaum R.O."/>
            <person name="Kuo R.C."/>
            <person name="Labutti K."/>
            <person name="Haridas S."/>
            <person name="Kuo A."/>
            <person name="Salamov A."/>
            <person name="Ahrendt S.R."/>
            <person name="Lipzen A."/>
            <person name="Sullivan W."/>
            <person name="Andreopoulos W.B."/>
            <person name="Clum A."/>
            <person name="Lindquist E."/>
            <person name="Daum C."/>
            <person name="Ramamoorthy G.K."/>
            <person name="Gryganskyi A."/>
            <person name="Culley D."/>
            <person name="Magnuson J.K."/>
            <person name="James T.Y."/>
            <person name="O'Malley M.A."/>
            <person name="Stajich J.E."/>
            <person name="Spatafora J.W."/>
            <person name="Visel A."/>
            <person name="Grigoriev I.V."/>
        </authorList>
    </citation>
    <scope>NUCLEOTIDE SEQUENCE [LARGE SCALE GENOMIC DNA]</scope>
    <source>
        <strain evidence="2 3">62-1032</strain>
    </source>
</reference>